<keyword evidence="1" id="KW-0812">Transmembrane</keyword>
<gene>
    <name evidence="2" type="ordered locus">OCA5_c10250</name>
</gene>
<dbReference type="OrthoDB" id="9975163at2"/>
<keyword evidence="1" id="KW-1133">Transmembrane helix</keyword>
<evidence type="ECO:0008006" key="4">
    <source>
        <dbReference type="Google" id="ProtNLM"/>
    </source>
</evidence>
<dbReference type="AlphaFoldDB" id="F8BSV3"/>
<keyword evidence="3" id="KW-1185">Reference proteome</keyword>
<dbReference type="eggNOG" id="ENOG5030HFM">
    <property type="taxonomic scope" value="Bacteria"/>
</dbReference>
<feature type="transmembrane region" description="Helical" evidence="1">
    <location>
        <begin position="6"/>
        <end position="28"/>
    </location>
</feature>
<protein>
    <recommendedName>
        <fullName evidence="4">Transmembrane protein</fullName>
    </recommendedName>
</protein>
<evidence type="ECO:0000313" key="3">
    <source>
        <dbReference type="Proteomes" id="UP000007730"/>
    </source>
</evidence>
<evidence type="ECO:0000256" key="1">
    <source>
        <dbReference type="SAM" id="Phobius"/>
    </source>
</evidence>
<dbReference type="EMBL" id="CP002826">
    <property type="protein sequence ID" value="AEI05744.1"/>
    <property type="molecule type" value="Genomic_DNA"/>
</dbReference>
<dbReference type="Proteomes" id="UP000007730">
    <property type="component" value="Chromosome"/>
</dbReference>
<reference evidence="2 3" key="1">
    <citation type="journal article" date="2011" name="J. Bacteriol.">
        <title>Complete genome sequences of the chemolithoautotrophic Oligotropha carboxidovorans strains OM4 and OM5.</title>
        <authorList>
            <person name="Volland S."/>
            <person name="Rachinger M."/>
            <person name="Strittmatter A."/>
            <person name="Daniel R."/>
            <person name="Gottschalk G."/>
            <person name="Meyer O."/>
        </authorList>
    </citation>
    <scope>NUCLEOTIDE SEQUENCE [LARGE SCALE GENOMIC DNA]</scope>
    <source>
        <strain evidence="3">ATCC 49405 / DSM 1227 / KCTC 32145 / OM5</strain>
    </source>
</reference>
<proteinExistence type="predicted"/>
<keyword evidence="1" id="KW-0472">Membrane</keyword>
<sequence length="79" mass="8928">MENRTFWLGLMGGAVGGVLIVAAGYFLIKAYLPSREGDPLYRMKQSFLPSATMLWRAEVESQIFFLYHERKDAPALLTS</sequence>
<dbReference type="KEGG" id="ocg:OCA5_c10250"/>
<organism evidence="2 3">
    <name type="scientific">Afipia carboxidovorans (strain ATCC 49405 / DSM 1227 / KCTC 32145 / OM5)</name>
    <name type="common">Oligotropha carboxidovorans</name>
    <dbReference type="NCBI Taxonomy" id="504832"/>
    <lineage>
        <taxon>Bacteria</taxon>
        <taxon>Pseudomonadati</taxon>
        <taxon>Pseudomonadota</taxon>
        <taxon>Alphaproteobacteria</taxon>
        <taxon>Hyphomicrobiales</taxon>
        <taxon>Nitrobacteraceae</taxon>
        <taxon>Afipia</taxon>
    </lineage>
</organism>
<dbReference type="RefSeq" id="WP_013912906.1">
    <property type="nucleotide sequence ID" value="NC_011386.1"/>
</dbReference>
<evidence type="ECO:0000313" key="2">
    <source>
        <dbReference type="EMBL" id="AEI05744.1"/>
    </source>
</evidence>
<accession>F8BSV3</accession>
<name>F8BSV3_AFIC5</name>
<dbReference type="HOGENOM" id="CLU_2602571_0_0_5"/>